<evidence type="ECO:0000313" key="2">
    <source>
        <dbReference type="RefSeq" id="XP_013403159.1"/>
    </source>
</evidence>
<keyword evidence="1" id="KW-1185">Reference proteome</keyword>
<sequence>MNAGQEIQLHHQDRILFGEYTMGATMVPNLFVFHHPKEEEELINQGKKHTEISYDFAVEEIENNIDSGEGGDEDNLALLKDEIIHLLPLVEDANAMAAEFNKSVGFEVTLIPAMFRGKESGPTEVYVKMHNMENDNEFYWGKNKFLDRQCSMQRIYEEFEGTYNVEQDDDPFYEPPDTENLIGLVSVPLVALAHGRTYDEKLTIRNYEANTVGYLAVELTTEAGEVKEEEKGQVKEGNIDPKEMIGKDIAIRINIKKAQNLPVKYNKVWCKYKFFKMKRPSTTNPTECVAGLFDLKYKKRHKYEAQQVTHEFLSYLQDKTLMIEVWGSQSETVMRQARPRTAPGTLNMGATGTLRRASFSIDGTQTDGFAGRNTLKERAANLGGATGEACRLQ</sequence>
<protein>
    <submittedName>
        <fullName evidence="2">Kinesin-like protein KIF28P</fullName>
    </submittedName>
</protein>
<reference evidence="2" key="1">
    <citation type="submission" date="2025-08" db="UniProtKB">
        <authorList>
            <consortium name="RefSeq"/>
        </authorList>
    </citation>
    <scope>IDENTIFICATION</scope>
    <source>
        <tissue evidence="2">Gonads</tissue>
    </source>
</reference>
<dbReference type="GeneID" id="106168579"/>
<dbReference type="AlphaFoldDB" id="A0A1S3J029"/>
<gene>
    <name evidence="2" type="primary">LOC106168579</name>
</gene>
<accession>A0A1S3J029</accession>
<dbReference type="RefSeq" id="XP_013403159.1">
    <property type="nucleotide sequence ID" value="XM_013547705.1"/>
</dbReference>
<proteinExistence type="predicted"/>
<dbReference type="STRING" id="7574.A0A1S3J029"/>
<dbReference type="Proteomes" id="UP000085678">
    <property type="component" value="Unplaced"/>
</dbReference>
<dbReference type="KEGG" id="lak:106168579"/>
<organism evidence="1 2">
    <name type="scientific">Lingula anatina</name>
    <name type="common">Brachiopod</name>
    <name type="synonym">Lingula unguis</name>
    <dbReference type="NCBI Taxonomy" id="7574"/>
    <lineage>
        <taxon>Eukaryota</taxon>
        <taxon>Metazoa</taxon>
        <taxon>Spiralia</taxon>
        <taxon>Lophotrochozoa</taxon>
        <taxon>Brachiopoda</taxon>
        <taxon>Linguliformea</taxon>
        <taxon>Lingulata</taxon>
        <taxon>Lingulida</taxon>
        <taxon>Linguloidea</taxon>
        <taxon>Lingulidae</taxon>
        <taxon>Lingula</taxon>
    </lineage>
</organism>
<dbReference type="OrthoDB" id="3176171at2759"/>
<name>A0A1S3J029_LINAN</name>
<evidence type="ECO:0000313" key="1">
    <source>
        <dbReference type="Proteomes" id="UP000085678"/>
    </source>
</evidence>
<dbReference type="InParanoid" id="A0A1S3J029"/>